<dbReference type="InterPro" id="IPR013087">
    <property type="entry name" value="Znf_C2H2_type"/>
</dbReference>
<evidence type="ECO:0000259" key="3">
    <source>
        <dbReference type="PROSITE" id="PS50157"/>
    </source>
</evidence>
<evidence type="ECO:0000256" key="2">
    <source>
        <dbReference type="SAM" id="MobiDB-lite"/>
    </source>
</evidence>
<feature type="region of interest" description="Disordered" evidence="2">
    <location>
        <begin position="150"/>
        <end position="227"/>
    </location>
</feature>
<dbReference type="PROSITE" id="PS50157">
    <property type="entry name" value="ZINC_FINGER_C2H2_2"/>
    <property type="match status" value="1"/>
</dbReference>
<dbReference type="Proteomes" id="UP000054097">
    <property type="component" value="Unassembled WGS sequence"/>
</dbReference>
<proteinExistence type="predicted"/>
<keyword evidence="5" id="KW-1185">Reference proteome</keyword>
<keyword evidence="1" id="KW-0479">Metal-binding</keyword>
<sequence>MSLMALLIEPDRPSSPFFPFLPRTHSFNDQLAALRGGGRPGSAAASVTDSSHASDSSTSPNKRRTVRWNRSKWSREPSQTELSNNDVVQLDGQDFPLSLTRTLASGDADNDVDCGDSDCEIGYHSDTQVDLKVSKLLTLRRVLAAQQARMYDRKDEDEDTDDALDEPFEPTDLPRHPFPMDHFAARRPRLDSDDDASGHMDIDMESNHHDEYDDDEEDEIESEYEAPVLRKRKRKMEIMVNDHRPRILTASGRVSRAKFTTSGPSSVGTPDAEDSPDVNMRPLPKKTNSNRRLHVKRPRIEVHHEDEKSQQHPHHHHHQHHPQQPHQSHQRQAAHQHQHQQQAHQPQTSGVLEFPCRYVSPEGRACSKKFPRWTDYEKHYESCHTGDSGYPWSYKVEAKDCPFRCPHPIPSASRPKSNKGRLVKTVEYGPCDFVTRKNTHDFERHWKGNHIRSEALFIARGNMQLEDAKWVNVKEKFDIAYALCPRCPRCSENFTRTDALTRHLRSPCSGGAVGAAVDDSNLIAIQQAQTPVHFVEIKDAKSVKEMLDAQTLKESHGHGHAYPQAMVVA</sequence>
<dbReference type="OrthoDB" id="3188323at2759"/>
<feature type="compositionally biased region" description="Basic residues" evidence="2">
    <location>
        <begin position="311"/>
        <end position="338"/>
    </location>
</feature>
<feature type="compositionally biased region" description="Acidic residues" evidence="2">
    <location>
        <begin position="155"/>
        <end position="169"/>
    </location>
</feature>
<reference evidence="4 5" key="1">
    <citation type="submission" date="2014-04" db="EMBL/GenBank/DDBJ databases">
        <authorList>
            <consortium name="DOE Joint Genome Institute"/>
            <person name="Kuo A."/>
            <person name="Zuccaro A."/>
            <person name="Kohler A."/>
            <person name="Nagy L.G."/>
            <person name="Floudas D."/>
            <person name="Copeland A."/>
            <person name="Barry K.W."/>
            <person name="Cichocki N."/>
            <person name="Veneault-Fourrey C."/>
            <person name="LaButti K."/>
            <person name="Lindquist E.A."/>
            <person name="Lipzen A."/>
            <person name="Lundell T."/>
            <person name="Morin E."/>
            <person name="Murat C."/>
            <person name="Sun H."/>
            <person name="Tunlid A."/>
            <person name="Henrissat B."/>
            <person name="Grigoriev I.V."/>
            <person name="Hibbett D.S."/>
            <person name="Martin F."/>
            <person name="Nordberg H.P."/>
            <person name="Cantor M.N."/>
            <person name="Hua S.X."/>
        </authorList>
    </citation>
    <scope>NUCLEOTIDE SEQUENCE [LARGE SCALE GENOMIC DNA]</scope>
    <source>
        <strain evidence="4 5">MAFF 305830</strain>
    </source>
</reference>
<feature type="compositionally biased region" description="Basic residues" evidence="2">
    <location>
        <begin position="288"/>
        <end position="297"/>
    </location>
</feature>
<dbReference type="GO" id="GO:0008270">
    <property type="term" value="F:zinc ion binding"/>
    <property type="evidence" value="ECO:0007669"/>
    <property type="project" value="UniProtKB-KW"/>
</dbReference>
<name>A0A0C2XHY5_SERVB</name>
<feature type="region of interest" description="Disordered" evidence="2">
    <location>
        <begin position="247"/>
        <end position="350"/>
    </location>
</feature>
<feature type="compositionally biased region" description="Low complexity" evidence="2">
    <location>
        <begin position="41"/>
        <end position="59"/>
    </location>
</feature>
<feature type="domain" description="C2H2-type" evidence="3">
    <location>
        <begin position="354"/>
        <end position="389"/>
    </location>
</feature>
<feature type="region of interest" description="Disordered" evidence="2">
    <location>
        <begin position="34"/>
        <end position="83"/>
    </location>
</feature>
<reference evidence="5" key="2">
    <citation type="submission" date="2015-01" db="EMBL/GenBank/DDBJ databases">
        <title>Evolutionary Origins and Diversification of the Mycorrhizal Mutualists.</title>
        <authorList>
            <consortium name="DOE Joint Genome Institute"/>
            <consortium name="Mycorrhizal Genomics Consortium"/>
            <person name="Kohler A."/>
            <person name="Kuo A."/>
            <person name="Nagy L.G."/>
            <person name="Floudas D."/>
            <person name="Copeland A."/>
            <person name="Barry K.W."/>
            <person name="Cichocki N."/>
            <person name="Veneault-Fourrey C."/>
            <person name="LaButti K."/>
            <person name="Lindquist E.A."/>
            <person name="Lipzen A."/>
            <person name="Lundell T."/>
            <person name="Morin E."/>
            <person name="Murat C."/>
            <person name="Riley R."/>
            <person name="Ohm R."/>
            <person name="Sun H."/>
            <person name="Tunlid A."/>
            <person name="Henrissat B."/>
            <person name="Grigoriev I.V."/>
            <person name="Hibbett D.S."/>
            <person name="Martin F."/>
        </authorList>
    </citation>
    <scope>NUCLEOTIDE SEQUENCE [LARGE SCALE GENOMIC DNA]</scope>
    <source>
        <strain evidence="5">MAFF 305830</strain>
    </source>
</reference>
<dbReference type="EMBL" id="KN824291">
    <property type="protein sequence ID" value="KIM28697.1"/>
    <property type="molecule type" value="Genomic_DNA"/>
</dbReference>
<keyword evidence="1" id="KW-0863">Zinc-finger</keyword>
<dbReference type="HOGENOM" id="CLU_485802_0_0_1"/>
<dbReference type="AlphaFoldDB" id="A0A0C2XHY5"/>
<keyword evidence="1" id="KW-0862">Zinc</keyword>
<protein>
    <recommendedName>
        <fullName evidence="3">C2H2-type domain-containing protein</fullName>
    </recommendedName>
</protein>
<gene>
    <name evidence="4" type="ORF">M408DRAFT_16124</name>
</gene>
<feature type="compositionally biased region" description="Basic residues" evidence="2">
    <location>
        <begin position="61"/>
        <end position="72"/>
    </location>
</feature>
<organism evidence="4 5">
    <name type="scientific">Serendipita vermifera MAFF 305830</name>
    <dbReference type="NCBI Taxonomy" id="933852"/>
    <lineage>
        <taxon>Eukaryota</taxon>
        <taxon>Fungi</taxon>
        <taxon>Dikarya</taxon>
        <taxon>Basidiomycota</taxon>
        <taxon>Agaricomycotina</taxon>
        <taxon>Agaricomycetes</taxon>
        <taxon>Sebacinales</taxon>
        <taxon>Serendipitaceae</taxon>
        <taxon>Serendipita</taxon>
    </lineage>
</organism>
<evidence type="ECO:0000256" key="1">
    <source>
        <dbReference type="PROSITE-ProRule" id="PRU00042"/>
    </source>
</evidence>
<feature type="compositionally biased region" description="Acidic residues" evidence="2">
    <location>
        <begin position="212"/>
        <end position="224"/>
    </location>
</feature>
<feature type="compositionally biased region" description="Basic and acidic residues" evidence="2">
    <location>
        <begin position="188"/>
        <end position="211"/>
    </location>
</feature>
<evidence type="ECO:0000313" key="5">
    <source>
        <dbReference type="Proteomes" id="UP000054097"/>
    </source>
</evidence>
<evidence type="ECO:0000313" key="4">
    <source>
        <dbReference type="EMBL" id="KIM28697.1"/>
    </source>
</evidence>
<accession>A0A0C2XHY5</accession>
<feature type="compositionally biased region" description="Basic and acidic residues" evidence="2">
    <location>
        <begin position="298"/>
        <end position="310"/>
    </location>
</feature>
<feature type="compositionally biased region" description="Polar residues" evidence="2">
    <location>
        <begin position="258"/>
        <end position="268"/>
    </location>
</feature>